<evidence type="ECO:0000256" key="1">
    <source>
        <dbReference type="SAM" id="Phobius"/>
    </source>
</evidence>
<gene>
    <name evidence="2" type="primary">thiT</name>
    <name evidence="2" type="ORF">FZ040_08275</name>
</gene>
<name>A0A5D6W2G6_9FIRM</name>
<reference evidence="2 3" key="1">
    <citation type="submission" date="2019-08" db="EMBL/GenBank/DDBJ databases">
        <title>Selenomonas sp. mPRGC5 and Selenomonas sp. mPRGC8 isolated from ruminal fluid of dairy goat (Capra hircus).</title>
        <authorList>
            <person name="Poothong S."/>
            <person name="Nuengjamnong C."/>
            <person name="Tanasupawat S."/>
        </authorList>
    </citation>
    <scope>NUCLEOTIDE SEQUENCE [LARGE SCALE GENOMIC DNA]</scope>
    <source>
        <strain evidence="3">mPRGC5</strain>
    </source>
</reference>
<dbReference type="Gene3D" id="1.10.1760.20">
    <property type="match status" value="1"/>
</dbReference>
<evidence type="ECO:0000313" key="2">
    <source>
        <dbReference type="EMBL" id="TYZ22641.1"/>
    </source>
</evidence>
<keyword evidence="1" id="KW-0472">Membrane</keyword>
<feature type="transmembrane region" description="Helical" evidence="1">
    <location>
        <begin position="93"/>
        <end position="112"/>
    </location>
</feature>
<feature type="transmembrane region" description="Helical" evidence="1">
    <location>
        <begin position="56"/>
        <end position="81"/>
    </location>
</feature>
<accession>A0A5D6W2G6</accession>
<dbReference type="NCBIfam" id="TIGR02357">
    <property type="entry name" value="ECF_ThiT_YuaJ"/>
    <property type="match status" value="1"/>
</dbReference>
<keyword evidence="3" id="KW-1185">Reference proteome</keyword>
<comment type="caution">
    <text evidence="2">The sequence shown here is derived from an EMBL/GenBank/DDBJ whole genome shotgun (WGS) entry which is preliminary data.</text>
</comment>
<dbReference type="InterPro" id="IPR012651">
    <property type="entry name" value="Thia_Transptr_ThiT"/>
</dbReference>
<dbReference type="GO" id="GO:0005886">
    <property type="term" value="C:plasma membrane"/>
    <property type="evidence" value="ECO:0007669"/>
    <property type="project" value="InterPro"/>
</dbReference>
<feature type="transmembrane region" description="Helical" evidence="1">
    <location>
        <begin position="149"/>
        <end position="175"/>
    </location>
</feature>
<protein>
    <submittedName>
        <fullName evidence="2">Energy-coupled thiamine transporter ThiT</fullName>
    </submittedName>
</protein>
<keyword evidence="1" id="KW-0812">Transmembrane</keyword>
<feature type="transmembrane region" description="Helical" evidence="1">
    <location>
        <begin position="124"/>
        <end position="143"/>
    </location>
</feature>
<dbReference type="Pfam" id="PF09515">
    <property type="entry name" value="Thia_YuaJ"/>
    <property type="match status" value="1"/>
</dbReference>
<dbReference type="AlphaFoldDB" id="A0A5D6W2G6"/>
<evidence type="ECO:0000313" key="3">
    <source>
        <dbReference type="Proteomes" id="UP000323646"/>
    </source>
</evidence>
<sequence length="187" mass="20549">MIGLLALVLGFIRIRQEELSTHTIIFAALMLALAIILQQLRIFHMPQGGSVTAGSMVPLLLIAYRFGPGIGMLTGFLYGMINLLQDPFVLHPVQVLFDYPLPFMAMGLAGLSPHHRFLGTAAAFFGRFACHFLSGVVFFGSYAPAGTSVYLYSFLFNITYLVPEFLICCLILKLLPVKRLVSAMEAS</sequence>
<proteinExistence type="predicted"/>
<dbReference type="GO" id="GO:0015234">
    <property type="term" value="F:thiamine transmembrane transporter activity"/>
    <property type="evidence" value="ECO:0007669"/>
    <property type="project" value="InterPro"/>
</dbReference>
<dbReference type="OrthoDB" id="9795813at2"/>
<feature type="transmembrane region" description="Helical" evidence="1">
    <location>
        <begin position="26"/>
        <end position="44"/>
    </location>
</feature>
<dbReference type="Proteomes" id="UP000323646">
    <property type="component" value="Unassembled WGS sequence"/>
</dbReference>
<organism evidence="2 3">
    <name type="scientific">Selenomonas ruminis</name>
    <dbReference type="NCBI Taxonomy" id="2593411"/>
    <lineage>
        <taxon>Bacteria</taxon>
        <taxon>Bacillati</taxon>
        <taxon>Bacillota</taxon>
        <taxon>Negativicutes</taxon>
        <taxon>Selenomonadales</taxon>
        <taxon>Selenomonadaceae</taxon>
        <taxon>Selenomonas</taxon>
    </lineage>
</organism>
<keyword evidence="1" id="KW-1133">Transmembrane helix</keyword>
<dbReference type="EMBL" id="VTOY01000005">
    <property type="protein sequence ID" value="TYZ22641.1"/>
    <property type="molecule type" value="Genomic_DNA"/>
</dbReference>